<protein>
    <recommendedName>
        <fullName evidence="2">Glycosyltransferase</fullName>
    </recommendedName>
</protein>
<sequence>MKFGFIVTRHVNSIKTNKYWNHGVKLLRMFYPLVKIIIIDDGSDDRFLKADEDLNYSNIEIIQSEYVGRGELLPYIYFLRNPQWFENAVILHDSVFIHKRIAFEKIKNPITPLWFFPYDKENIHNILRICSGLKNNYTLMHKLTQTQTNILGMNSYSDFVCCFGAQSFINYDFLKKIEDKYNISNLVYYVKNRMDRCALERIMGLLFTIEYPALMNYKSLLGNIQVVGNWGYSFEKYQTHLYNKKRIKPIVKVWTGR</sequence>
<reference evidence="1" key="1">
    <citation type="journal article" date="2020" name="Nature">
        <title>Giant virus diversity and host interactions through global metagenomics.</title>
        <authorList>
            <person name="Schulz F."/>
            <person name="Roux S."/>
            <person name="Paez-Espino D."/>
            <person name="Jungbluth S."/>
            <person name="Walsh D.A."/>
            <person name="Denef V.J."/>
            <person name="McMahon K.D."/>
            <person name="Konstantinidis K.T."/>
            <person name="Eloe-Fadrosh E.A."/>
            <person name="Kyrpides N.C."/>
            <person name="Woyke T."/>
        </authorList>
    </citation>
    <scope>NUCLEOTIDE SEQUENCE</scope>
    <source>
        <strain evidence="1">GVMAG-M-3300023179-114</strain>
    </source>
</reference>
<organism evidence="1">
    <name type="scientific">viral metagenome</name>
    <dbReference type="NCBI Taxonomy" id="1070528"/>
    <lineage>
        <taxon>unclassified sequences</taxon>
        <taxon>metagenomes</taxon>
        <taxon>organismal metagenomes</taxon>
    </lineage>
</organism>
<evidence type="ECO:0000313" key="1">
    <source>
        <dbReference type="EMBL" id="QHT22949.1"/>
    </source>
</evidence>
<name>A0A6C0E3T9_9ZZZZ</name>
<accession>A0A6C0E3T9</accession>
<proteinExistence type="predicted"/>
<evidence type="ECO:0008006" key="2">
    <source>
        <dbReference type="Google" id="ProtNLM"/>
    </source>
</evidence>
<dbReference type="AlphaFoldDB" id="A0A6C0E3T9"/>
<dbReference type="EMBL" id="MN739722">
    <property type="protein sequence ID" value="QHT22949.1"/>
    <property type="molecule type" value="Genomic_DNA"/>
</dbReference>